<evidence type="ECO:0000313" key="2">
    <source>
        <dbReference type="Proteomes" id="UP000824120"/>
    </source>
</evidence>
<keyword evidence="2" id="KW-1185">Reference proteome</keyword>
<name>A0A9J5WKU2_SOLCO</name>
<evidence type="ECO:0000313" key="1">
    <source>
        <dbReference type="EMBL" id="KAG5576005.1"/>
    </source>
</evidence>
<dbReference type="Proteomes" id="UP000824120">
    <property type="component" value="Chromosome 11"/>
</dbReference>
<accession>A0A9J5WKU2</accession>
<reference evidence="1 2" key="1">
    <citation type="submission" date="2020-09" db="EMBL/GenBank/DDBJ databases">
        <title>De no assembly of potato wild relative species, Solanum commersonii.</title>
        <authorList>
            <person name="Cho K."/>
        </authorList>
    </citation>
    <scope>NUCLEOTIDE SEQUENCE [LARGE SCALE GENOMIC DNA]</scope>
    <source>
        <strain evidence="1">LZ3.2</strain>
        <tissue evidence="1">Leaf</tissue>
    </source>
</reference>
<gene>
    <name evidence="1" type="ORF">H5410_056139</name>
</gene>
<proteinExistence type="predicted"/>
<sequence>MIMNQFGLHWLTDNLCQLLKIFFLVLNVKKLPLIRLCKILMQLSSSWSCFTRLPIDLNHDSIDEKGLEKD</sequence>
<comment type="caution">
    <text evidence="1">The sequence shown here is derived from an EMBL/GenBank/DDBJ whole genome shotgun (WGS) entry which is preliminary data.</text>
</comment>
<organism evidence="1 2">
    <name type="scientific">Solanum commersonii</name>
    <name type="common">Commerson's wild potato</name>
    <name type="synonym">Commerson's nightshade</name>
    <dbReference type="NCBI Taxonomy" id="4109"/>
    <lineage>
        <taxon>Eukaryota</taxon>
        <taxon>Viridiplantae</taxon>
        <taxon>Streptophyta</taxon>
        <taxon>Embryophyta</taxon>
        <taxon>Tracheophyta</taxon>
        <taxon>Spermatophyta</taxon>
        <taxon>Magnoliopsida</taxon>
        <taxon>eudicotyledons</taxon>
        <taxon>Gunneridae</taxon>
        <taxon>Pentapetalae</taxon>
        <taxon>asterids</taxon>
        <taxon>lamiids</taxon>
        <taxon>Solanales</taxon>
        <taxon>Solanaceae</taxon>
        <taxon>Solanoideae</taxon>
        <taxon>Solaneae</taxon>
        <taxon>Solanum</taxon>
    </lineage>
</organism>
<dbReference type="AlphaFoldDB" id="A0A9J5WKU2"/>
<protein>
    <submittedName>
        <fullName evidence="1">Uncharacterized protein</fullName>
    </submittedName>
</protein>
<dbReference type="EMBL" id="JACXVP010000011">
    <property type="protein sequence ID" value="KAG5576005.1"/>
    <property type="molecule type" value="Genomic_DNA"/>
</dbReference>